<dbReference type="EMBL" id="JBITGY010000002">
    <property type="protein sequence ID" value="MFI6496946.1"/>
    <property type="molecule type" value="Genomic_DNA"/>
</dbReference>
<proteinExistence type="predicted"/>
<keyword evidence="2" id="KW-1185">Reference proteome</keyword>
<evidence type="ECO:0000313" key="2">
    <source>
        <dbReference type="Proteomes" id="UP001612741"/>
    </source>
</evidence>
<dbReference type="Proteomes" id="UP001612741">
    <property type="component" value="Unassembled WGS sequence"/>
</dbReference>
<protein>
    <submittedName>
        <fullName evidence="1">Uncharacterized protein</fullName>
    </submittedName>
</protein>
<sequence length="58" mass="5859">MGNRVTNIASGNAVVGTQIGDVNPDNGDRDDVDGAVTNIAAGNARVGIQIGTVARRPQ</sequence>
<organism evidence="1 2">
    <name type="scientific">Nonomuraea typhae</name>
    <dbReference type="NCBI Taxonomy" id="2603600"/>
    <lineage>
        <taxon>Bacteria</taxon>
        <taxon>Bacillati</taxon>
        <taxon>Actinomycetota</taxon>
        <taxon>Actinomycetes</taxon>
        <taxon>Streptosporangiales</taxon>
        <taxon>Streptosporangiaceae</taxon>
        <taxon>Nonomuraea</taxon>
    </lineage>
</organism>
<comment type="caution">
    <text evidence="1">The sequence shown here is derived from an EMBL/GenBank/DDBJ whole genome shotgun (WGS) entry which is preliminary data.</text>
</comment>
<gene>
    <name evidence="1" type="ORF">ACIBG2_06170</name>
</gene>
<dbReference type="RefSeq" id="WP_397079462.1">
    <property type="nucleotide sequence ID" value="NZ_JBITGY010000002.1"/>
</dbReference>
<name>A0ABW7YMN9_9ACTN</name>
<reference evidence="1 2" key="1">
    <citation type="submission" date="2024-10" db="EMBL/GenBank/DDBJ databases">
        <title>The Natural Products Discovery Center: Release of the First 8490 Sequenced Strains for Exploring Actinobacteria Biosynthetic Diversity.</title>
        <authorList>
            <person name="Kalkreuter E."/>
            <person name="Kautsar S.A."/>
            <person name="Yang D."/>
            <person name="Bader C.D."/>
            <person name="Teijaro C.N."/>
            <person name="Fluegel L."/>
            <person name="Davis C.M."/>
            <person name="Simpson J.R."/>
            <person name="Lauterbach L."/>
            <person name="Steele A.D."/>
            <person name="Gui C."/>
            <person name="Meng S."/>
            <person name="Li G."/>
            <person name="Viehrig K."/>
            <person name="Ye F."/>
            <person name="Su P."/>
            <person name="Kiefer A.F."/>
            <person name="Nichols A."/>
            <person name="Cepeda A.J."/>
            <person name="Yan W."/>
            <person name="Fan B."/>
            <person name="Jiang Y."/>
            <person name="Adhikari A."/>
            <person name="Zheng C.-J."/>
            <person name="Schuster L."/>
            <person name="Cowan T.M."/>
            <person name="Smanski M.J."/>
            <person name="Chevrette M.G."/>
            <person name="De Carvalho L.P.S."/>
            <person name="Shen B."/>
        </authorList>
    </citation>
    <scope>NUCLEOTIDE SEQUENCE [LARGE SCALE GENOMIC DNA]</scope>
    <source>
        <strain evidence="1 2">NPDC050545</strain>
    </source>
</reference>
<evidence type="ECO:0000313" key="1">
    <source>
        <dbReference type="EMBL" id="MFI6496946.1"/>
    </source>
</evidence>
<accession>A0ABW7YMN9</accession>